<evidence type="ECO:0000256" key="3">
    <source>
        <dbReference type="ARBA" id="ARBA00023015"/>
    </source>
</evidence>
<dbReference type="GO" id="GO:0032993">
    <property type="term" value="C:protein-DNA complex"/>
    <property type="evidence" value="ECO:0007669"/>
    <property type="project" value="TreeGrafter"/>
</dbReference>
<comment type="caution">
    <text evidence="10">The sequence shown here is derived from an EMBL/GenBank/DDBJ whole genome shotgun (WGS) entry which is preliminary data.</text>
</comment>
<keyword evidence="11" id="KW-1185">Reference proteome</keyword>
<proteinExistence type="predicted"/>
<evidence type="ECO:0000256" key="5">
    <source>
        <dbReference type="ARBA" id="ARBA00023163"/>
    </source>
</evidence>
<dbReference type="SUPFAM" id="SSF52172">
    <property type="entry name" value="CheY-like"/>
    <property type="match status" value="1"/>
</dbReference>
<evidence type="ECO:0000256" key="1">
    <source>
        <dbReference type="ARBA" id="ARBA00022553"/>
    </source>
</evidence>
<dbReference type="Pfam" id="PF00486">
    <property type="entry name" value="Trans_reg_C"/>
    <property type="match status" value="1"/>
</dbReference>
<feature type="DNA-binding region" description="OmpR/PhoB-type" evidence="7">
    <location>
        <begin position="123"/>
        <end position="221"/>
    </location>
</feature>
<evidence type="ECO:0000313" key="11">
    <source>
        <dbReference type="Proteomes" id="UP000321287"/>
    </source>
</evidence>
<evidence type="ECO:0000313" key="10">
    <source>
        <dbReference type="EMBL" id="GEL52019.1"/>
    </source>
</evidence>
<evidence type="ECO:0000259" key="8">
    <source>
        <dbReference type="PROSITE" id="PS50110"/>
    </source>
</evidence>
<keyword evidence="5" id="KW-0804">Transcription</keyword>
<name>A0AAN4U149_9PROT</name>
<dbReference type="InterPro" id="IPR011006">
    <property type="entry name" value="CheY-like_superfamily"/>
</dbReference>
<keyword evidence="1" id="KW-0597">Phosphoprotein</keyword>
<dbReference type="InterPro" id="IPR039420">
    <property type="entry name" value="WalR-like"/>
</dbReference>
<keyword evidence="4 7" id="KW-0238">DNA-binding</keyword>
<dbReference type="InterPro" id="IPR036388">
    <property type="entry name" value="WH-like_DNA-bd_sf"/>
</dbReference>
<dbReference type="Proteomes" id="UP000321287">
    <property type="component" value="Unassembled WGS sequence"/>
</dbReference>
<feature type="domain" description="OmpR/PhoB-type" evidence="9">
    <location>
        <begin position="123"/>
        <end position="221"/>
    </location>
</feature>
<dbReference type="PANTHER" id="PTHR48111:SF22">
    <property type="entry name" value="REGULATOR OF RPOS"/>
    <property type="match status" value="1"/>
</dbReference>
<dbReference type="SUPFAM" id="SSF46894">
    <property type="entry name" value="C-terminal effector domain of the bipartite response regulators"/>
    <property type="match status" value="1"/>
</dbReference>
<dbReference type="PROSITE" id="PS50110">
    <property type="entry name" value="RESPONSE_REGULATORY"/>
    <property type="match status" value="1"/>
</dbReference>
<evidence type="ECO:0000256" key="7">
    <source>
        <dbReference type="PROSITE-ProRule" id="PRU01091"/>
    </source>
</evidence>
<dbReference type="CDD" id="cd00383">
    <property type="entry name" value="trans_reg_C"/>
    <property type="match status" value="1"/>
</dbReference>
<dbReference type="KEGG" id="abg:Asbog_02301"/>
<reference evidence="10 11" key="1">
    <citation type="submission" date="2019-07" db="EMBL/GenBank/DDBJ databases">
        <title>Whole genome shotgun sequence of Asaia bogorensis NBRC 16594.</title>
        <authorList>
            <person name="Hosoyama A."/>
            <person name="Uohara A."/>
            <person name="Ohji S."/>
            <person name="Ichikawa N."/>
        </authorList>
    </citation>
    <scope>NUCLEOTIDE SEQUENCE [LARGE SCALE GENOMIC DNA]</scope>
    <source>
        <strain evidence="10 11">NBRC 16594</strain>
    </source>
</reference>
<dbReference type="InterPro" id="IPR016032">
    <property type="entry name" value="Sig_transdc_resp-reg_C-effctor"/>
</dbReference>
<evidence type="ECO:0000256" key="4">
    <source>
        <dbReference type="ARBA" id="ARBA00023125"/>
    </source>
</evidence>
<protein>
    <submittedName>
        <fullName evidence="10">DNA-binding response regulator</fullName>
    </submittedName>
</protein>
<accession>A0AAN4U149</accession>
<sequence>MRVLCVAESSGAGRPSDELAKAAIAGSLSITASGPAGIVETLRRTHYDIVVLQQAASDTRIIRQLRKGKIAVPVIVVRKIGSAEGEVELLSAGADDCVGEETDHRVLLARLRAVARRAGGHDSPTLQVGRMSVGIDRREVHIDGAVVPLTRKEYDLLVLLVMRKNQVLSKEVLLDSLYSGEDEPFGKVIDVMICKIRKKIRAFEISEPFTTQWGIGYRLNEPAFSPMTIVLPQEELPVRTPARENCLPVTGGIHMLGSMASPGQAQS</sequence>
<dbReference type="PANTHER" id="PTHR48111">
    <property type="entry name" value="REGULATOR OF RPOS"/>
    <property type="match status" value="1"/>
</dbReference>
<dbReference type="SMART" id="SM00862">
    <property type="entry name" value="Trans_reg_C"/>
    <property type="match status" value="1"/>
</dbReference>
<dbReference type="GO" id="GO:0000156">
    <property type="term" value="F:phosphorelay response regulator activity"/>
    <property type="evidence" value="ECO:0007669"/>
    <property type="project" value="TreeGrafter"/>
</dbReference>
<dbReference type="InterPro" id="IPR001867">
    <property type="entry name" value="OmpR/PhoB-type_DNA-bd"/>
</dbReference>
<organism evidence="10 11">
    <name type="scientific">Asaia bogorensis NBRC 16594</name>
    <dbReference type="NCBI Taxonomy" id="1231624"/>
    <lineage>
        <taxon>Bacteria</taxon>
        <taxon>Pseudomonadati</taxon>
        <taxon>Pseudomonadota</taxon>
        <taxon>Alphaproteobacteria</taxon>
        <taxon>Acetobacterales</taxon>
        <taxon>Acetobacteraceae</taxon>
        <taxon>Asaia</taxon>
    </lineage>
</organism>
<evidence type="ECO:0000259" key="9">
    <source>
        <dbReference type="PROSITE" id="PS51755"/>
    </source>
</evidence>
<dbReference type="GO" id="GO:0006355">
    <property type="term" value="P:regulation of DNA-templated transcription"/>
    <property type="evidence" value="ECO:0007669"/>
    <property type="project" value="InterPro"/>
</dbReference>
<dbReference type="Gene3D" id="3.40.50.2300">
    <property type="match status" value="1"/>
</dbReference>
<dbReference type="AlphaFoldDB" id="A0AAN4U149"/>
<keyword evidence="2" id="KW-0902">Two-component regulatory system</keyword>
<comment type="caution">
    <text evidence="6">Lacks conserved residue(s) required for the propagation of feature annotation.</text>
</comment>
<dbReference type="GO" id="GO:0000976">
    <property type="term" value="F:transcription cis-regulatory region binding"/>
    <property type="evidence" value="ECO:0007669"/>
    <property type="project" value="TreeGrafter"/>
</dbReference>
<dbReference type="GO" id="GO:0005829">
    <property type="term" value="C:cytosol"/>
    <property type="evidence" value="ECO:0007669"/>
    <property type="project" value="TreeGrafter"/>
</dbReference>
<dbReference type="RefSeq" id="WP_062165223.1">
    <property type="nucleotide sequence ID" value="NZ_AP014690.1"/>
</dbReference>
<dbReference type="EMBL" id="BJVS01000001">
    <property type="protein sequence ID" value="GEL52019.1"/>
    <property type="molecule type" value="Genomic_DNA"/>
</dbReference>
<dbReference type="InterPro" id="IPR001789">
    <property type="entry name" value="Sig_transdc_resp-reg_receiver"/>
</dbReference>
<gene>
    <name evidence="10" type="ORF">ABO01nite_00260</name>
</gene>
<feature type="domain" description="Response regulatory" evidence="8">
    <location>
        <begin position="2"/>
        <end position="115"/>
    </location>
</feature>
<dbReference type="GeneID" id="78227316"/>
<keyword evidence="3" id="KW-0805">Transcription regulation</keyword>
<dbReference type="PROSITE" id="PS51755">
    <property type="entry name" value="OMPR_PHOB"/>
    <property type="match status" value="1"/>
</dbReference>
<evidence type="ECO:0000256" key="6">
    <source>
        <dbReference type="PROSITE-ProRule" id="PRU00169"/>
    </source>
</evidence>
<evidence type="ECO:0000256" key="2">
    <source>
        <dbReference type="ARBA" id="ARBA00023012"/>
    </source>
</evidence>
<dbReference type="Gene3D" id="1.10.10.10">
    <property type="entry name" value="Winged helix-like DNA-binding domain superfamily/Winged helix DNA-binding domain"/>
    <property type="match status" value="1"/>
</dbReference>